<reference evidence="7 8" key="1">
    <citation type="journal article" date="2023" name="Nucleic Acids Res.">
        <title>The hologenome of Daphnia magna reveals possible DNA methylation and microbiome-mediated evolution of the host genome.</title>
        <authorList>
            <person name="Chaturvedi A."/>
            <person name="Li X."/>
            <person name="Dhandapani V."/>
            <person name="Marshall H."/>
            <person name="Kissane S."/>
            <person name="Cuenca-Cambronero M."/>
            <person name="Asole G."/>
            <person name="Calvet F."/>
            <person name="Ruiz-Romero M."/>
            <person name="Marangio P."/>
            <person name="Guigo R."/>
            <person name="Rago D."/>
            <person name="Mirbahai L."/>
            <person name="Eastwood N."/>
            <person name="Colbourne J.K."/>
            <person name="Zhou J."/>
            <person name="Mallon E."/>
            <person name="Orsini L."/>
        </authorList>
    </citation>
    <scope>NUCLEOTIDE SEQUENCE [LARGE SCALE GENOMIC DNA]</scope>
    <source>
        <strain evidence="7">LRV0_1</strain>
    </source>
</reference>
<dbReference type="Proteomes" id="UP001234178">
    <property type="component" value="Unassembled WGS sequence"/>
</dbReference>
<evidence type="ECO:0000313" key="7">
    <source>
        <dbReference type="EMBL" id="KAK4004195.1"/>
    </source>
</evidence>
<organism evidence="7 8">
    <name type="scientific">Daphnia magna</name>
    <dbReference type="NCBI Taxonomy" id="35525"/>
    <lineage>
        <taxon>Eukaryota</taxon>
        <taxon>Metazoa</taxon>
        <taxon>Ecdysozoa</taxon>
        <taxon>Arthropoda</taxon>
        <taxon>Crustacea</taxon>
        <taxon>Branchiopoda</taxon>
        <taxon>Diplostraca</taxon>
        <taxon>Cladocera</taxon>
        <taxon>Anomopoda</taxon>
        <taxon>Daphniidae</taxon>
        <taxon>Daphnia</taxon>
    </lineage>
</organism>
<evidence type="ECO:0000256" key="5">
    <source>
        <dbReference type="ARBA" id="ARBA00023242"/>
    </source>
</evidence>
<keyword evidence="5" id="KW-0539">Nucleus</keyword>
<protein>
    <recommendedName>
        <fullName evidence="6">BEN domain-containing protein</fullName>
    </recommendedName>
</protein>
<keyword evidence="2" id="KW-0678">Repressor</keyword>
<comment type="caution">
    <text evidence="7">The sequence shown here is derived from an EMBL/GenBank/DDBJ whole genome shotgun (WGS) entry which is preliminary data.</text>
</comment>
<evidence type="ECO:0000256" key="1">
    <source>
        <dbReference type="ARBA" id="ARBA00004123"/>
    </source>
</evidence>
<gene>
    <name evidence="7" type="ORF">OUZ56_005937</name>
</gene>
<comment type="subcellular location">
    <subcellularLocation>
        <location evidence="1">Nucleus</location>
    </subcellularLocation>
</comment>
<evidence type="ECO:0000256" key="2">
    <source>
        <dbReference type="ARBA" id="ARBA00022491"/>
    </source>
</evidence>
<evidence type="ECO:0000313" key="8">
    <source>
        <dbReference type="Proteomes" id="UP001234178"/>
    </source>
</evidence>
<dbReference type="Pfam" id="PF10523">
    <property type="entry name" value="BEN"/>
    <property type="match status" value="1"/>
</dbReference>
<dbReference type="InterPro" id="IPR018379">
    <property type="entry name" value="BEN_domain"/>
</dbReference>
<keyword evidence="8" id="KW-1185">Reference proteome</keyword>
<accession>A0ABQ9YVK3</accession>
<dbReference type="InterPro" id="IPR037496">
    <property type="entry name" value="BEND6-like"/>
</dbReference>
<keyword evidence="3" id="KW-0805">Transcription regulation</keyword>
<dbReference type="EMBL" id="JAOYFB010000001">
    <property type="protein sequence ID" value="KAK4004195.1"/>
    <property type="molecule type" value="Genomic_DNA"/>
</dbReference>
<name>A0ABQ9YVK3_9CRUS</name>
<feature type="domain" description="BEN" evidence="6">
    <location>
        <begin position="30"/>
        <end position="93"/>
    </location>
</feature>
<evidence type="ECO:0000256" key="4">
    <source>
        <dbReference type="ARBA" id="ARBA00023163"/>
    </source>
</evidence>
<dbReference type="Gene3D" id="1.10.10.2590">
    <property type="entry name" value="BEN domain"/>
    <property type="match status" value="1"/>
</dbReference>
<evidence type="ECO:0000256" key="3">
    <source>
        <dbReference type="ARBA" id="ARBA00023015"/>
    </source>
</evidence>
<proteinExistence type="predicted"/>
<dbReference type="PANTHER" id="PTHR35346:SF1">
    <property type="entry name" value="BEN DOMAIN-CONTAINING PROTEIN 6"/>
    <property type="match status" value="1"/>
</dbReference>
<keyword evidence="4" id="KW-0804">Transcription</keyword>
<sequence>MIATSVLRTAISYTKCGKSYLNNTVSYICKGLWDREFMAIHSVSGRKSPTDKSSDKAKPKLPGDAVQAITNFIISFWKSQHHLDISPKEIRSSISAKLLCEHSAKKATDLMTMMAVADAGNNQLEAIDAR</sequence>
<dbReference type="PANTHER" id="PTHR35346">
    <property type="entry name" value="BEN DOMAIN-CONTAINING PROTEIN 6"/>
    <property type="match status" value="1"/>
</dbReference>
<evidence type="ECO:0000259" key="6">
    <source>
        <dbReference type="Pfam" id="PF10523"/>
    </source>
</evidence>